<reference evidence="2 4" key="3">
    <citation type="journal article" date="2015" name="BMC Genomics">
        <title>The completed genome sequence of the pathogenic ascomycete fungus Fusarium graminearum.</title>
        <authorList>
            <person name="King R."/>
            <person name="Urban M."/>
            <person name="Hammond-Kosack M.C."/>
            <person name="Hassani-Pak K."/>
            <person name="Hammond-Kosack K.E."/>
        </authorList>
    </citation>
    <scope>NUCLEOTIDE SEQUENCE [LARGE SCALE GENOMIC DNA]</scope>
    <source>
        <strain evidence="4">ATCC MYA-4620 / CBS 123657 / FGSC 9075 / NRRL 31084 / PH-1</strain>
        <strain evidence="2">PH-1</strain>
    </source>
</reference>
<accession>A0A0E0RQQ2</accession>
<evidence type="ECO:0000313" key="3">
    <source>
        <dbReference type="EnsemblFungi" id="CEF73577"/>
    </source>
</evidence>
<evidence type="ECO:0000313" key="4">
    <source>
        <dbReference type="Proteomes" id="UP000070720"/>
    </source>
</evidence>
<dbReference type="EnsemblFungi" id="CEF73577">
    <property type="protein sequence ID" value="CEF73577"/>
    <property type="gene ID" value="FGRRES_15127"/>
</dbReference>
<organism evidence="2 4">
    <name type="scientific">Gibberella zeae (strain ATCC MYA-4620 / CBS 123657 / FGSC 9075 / NRRL 31084 / PH-1)</name>
    <name type="common">Wheat head blight fungus</name>
    <name type="synonym">Fusarium graminearum</name>
    <dbReference type="NCBI Taxonomy" id="229533"/>
    <lineage>
        <taxon>Eukaryota</taxon>
        <taxon>Fungi</taxon>
        <taxon>Dikarya</taxon>
        <taxon>Ascomycota</taxon>
        <taxon>Pezizomycotina</taxon>
        <taxon>Sordariomycetes</taxon>
        <taxon>Hypocreomycetidae</taxon>
        <taxon>Hypocreales</taxon>
        <taxon>Nectriaceae</taxon>
        <taxon>Fusarium</taxon>
    </lineage>
</organism>
<evidence type="ECO:0000313" key="2">
    <source>
        <dbReference type="EMBL" id="CEF73577.1"/>
    </source>
</evidence>
<name>A0A098D553_GIBZE</name>
<reference evidence="3 4" key="2">
    <citation type="journal article" date="2010" name="Nature">
        <title>Comparative genomics reveals mobile pathogenicity chromosomes in Fusarium.</title>
        <authorList>
            <person name="Ma L.J."/>
            <person name="van der Does H.C."/>
            <person name="Borkovich K.A."/>
            <person name="Coleman J.J."/>
            <person name="Daboussi M.J."/>
            <person name="Di Pietro A."/>
            <person name="Dufresne M."/>
            <person name="Freitag M."/>
            <person name="Grabherr M."/>
            <person name="Henrissat B."/>
            <person name="Houterman P.M."/>
            <person name="Kang S."/>
            <person name="Shim W.B."/>
            <person name="Woloshuk C."/>
            <person name="Xie X."/>
            <person name="Xu J.R."/>
            <person name="Antoniw J."/>
            <person name="Baker S.E."/>
            <person name="Bluhm B.H."/>
            <person name="Breakspear A."/>
            <person name="Brown D.W."/>
            <person name="Butchko R.A."/>
            <person name="Chapman S."/>
            <person name="Coulson R."/>
            <person name="Coutinho P.M."/>
            <person name="Danchin E.G."/>
            <person name="Diener A."/>
            <person name="Gale L.R."/>
            <person name="Gardiner D.M."/>
            <person name="Goff S."/>
            <person name="Hammond-Kosack K.E."/>
            <person name="Hilburn K."/>
            <person name="Hua-Van A."/>
            <person name="Jonkers W."/>
            <person name="Kazan K."/>
            <person name="Kodira C.D."/>
            <person name="Koehrsen M."/>
            <person name="Kumar L."/>
            <person name="Lee Y.H."/>
            <person name="Li L."/>
            <person name="Manners J.M."/>
            <person name="Miranda-Saavedra D."/>
            <person name="Mukherjee M."/>
            <person name="Park G."/>
            <person name="Park J."/>
            <person name="Park S.Y."/>
            <person name="Proctor R.H."/>
            <person name="Regev A."/>
            <person name="Ruiz-Roldan M.C."/>
            <person name="Sain D."/>
            <person name="Sakthikumar S."/>
            <person name="Sykes S."/>
            <person name="Schwartz D.C."/>
            <person name="Turgeon B.G."/>
            <person name="Wapinski I."/>
            <person name="Yoder O."/>
            <person name="Young S."/>
            <person name="Zeng Q."/>
            <person name="Zhou S."/>
            <person name="Galagan J."/>
            <person name="Cuomo C.A."/>
            <person name="Kistler H.C."/>
            <person name="Rep M."/>
        </authorList>
    </citation>
    <scope>GENOME REANNOTATION</scope>
    <source>
        <strain evidence="4">ATCC MYA-4620 / CBS 123657 / FGSC 9075 / NRRL 31084 / PH-1</strain>
        <strain evidence="3">PH-1 / ATCC MYA-4620 / FGSC 9075 / NRRL 31084</strain>
    </source>
</reference>
<proteinExistence type="predicted"/>
<dbReference type="VEuPathDB" id="FungiDB:FGRAMPH1_01G03543"/>
<dbReference type="Proteomes" id="UP000070720">
    <property type="component" value="Chromosome 1"/>
</dbReference>
<reference evidence="3" key="4">
    <citation type="submission" date="2017-01" db="UniProtKB">
        <authorList>
            <consortium name="EnsemblFungi"/>
        </authorList>
    </citation>
    <scope>IDENTIFICATION</scope>
    <source>
        <strain evidence="3">PH-1 / ATCC MYA-4620 / FGSC 9075 / NRRL 31084</strain>
    </source>
</reference>
<protein>
    <submittedName>
        <fullName evidence="2">Chromosome 1, complete genome</fullName>
    </submittedName>
</protein>
<feature type="region of interest" description="Disordered" evidence="1">
    <location>
        <begin position="1"/>
        <end position="28"/>
    </location>
</feature>
<accession>A0A098D553</accession>
<evidence type="ECO:0000256" key="1">
    <source>
        <dbReference type="SAM" id="MobiDB-lite"/>
    </source>
</evidence>
<dbReference type="InParanoid" id="A0A098D553"/>
<dbReference type="EMBL" id="HG970332">
    <property type="protein sequence ID" value="CEF73577.1"/>
    <property type="molecule type" value="Genomic_DNA"/>
</dbReference>
<sequence>MARLSIRTVERTRESDKQDDDPHHSYSWEGWRCRGRGLGKGCLVIVAEWFGARWIPRQTKPGPGAWLWCSSIQYQLTRGGMDPTQKTQRYR</sequence>
<reference evidence="3 4" key="1">
    <citation type="journal article" date="2007" name="Science">
        <title>The Fusarium graminearum genome reveals a link between localized polymorphism and pathogen specialization.</title>
        <authorList>
            <person name="Cuomo C.A."/>
            <person name="Gueldener U."/>
            <person name="Xu J.-R."/>
            <person name="Trail F."/>
            <person name="Turgeon B.G."/>
            <person name="Di Pietro A."/>
            <person name="Walton J.D."/>
            <person name="Ma L.-J."/>
            <person name="Baker S.E."/>
            <person name="Rep M."/>
            <person name="Adam G."/>
            <person name="Antoniw J."/>
            <person name="Baldwin T."/>
            <person name="Calvo S.E."/>
            <person name="Chang Y.-L."/>
            <person name="DeCaprio D."/>
            <person name="Gale L.R."/>
            <person name="Gnerre S."/>
            <person name="Goswami R.S."/>
            <person name="Hammond-Kosack K."/>
            <person name="Harris L.J."/>
            <person name="Hilburn K."/>
            <person name="Kennell J.C."/>
            <person name="Kroken S."/>
            <person name="Magnuson J.K."/>
            <person name="Mannhaupt G."/>
            <person name="Mauceli E.W."/>
            <person name="Mewes H.-W."/>
            <person name="Mitterbauer R."/>
            <person name="Muehlbauer G."/>
            <person name="Muensterkoetter M."/>
            <person name="Nelson D."/>
            <person name="O'Donnell K."/>
            <person name="Ouellet T."/>
            <person name="Qi W."/>
            <person name="Quesneville H."/>
            <person name="Roncero M.I.G."/>
            <person name="Seong K.-Y."/>
            <person name="Tetko I.V."/>
            <person name="Urban M."/>
            <person name="Waalwijk C."/>
            <person name="Ward T.J."/>
            <person name="Yao J."/>
            <person name="Birren B.W."/>
            <person name="Kistler H.C."/>
        </authorList>
    </citation>
    <scope>NUCLEOTIDE SEQUENCE [LARGE SCALE GENOMIC DNA]</scope>
    <source>
        <strain evidence="4">ATCC MYA-4620 / CBS 123657 / FGSC 9075 / NRRL 31084 / PH-1</strain>
        <strain evidence="3">PH-1 / ATCC MYA-4620 / FGSC 9075 / NRRL 31084</strain>
    </source>
</reference>
<feature type="compositionally biased region" description="Basic and acidic residues" evidence="1">
    <location>
        <begin position="8"/>
        <end position="26"/>
    </location>
</feature>
<gene>
    <name evidence="2" type="ORF">FGRAMPH1_01T03543</name>
</gene>
<dbReference type="AlphaFoldDB" id="A0A098D553"/>
<keyword evidence="4" id="KW-1185">Reference proteome</keyword>